<evidence type="ECO:0000313" key="3">
    <source>
        <dbReference type="EMBL" id="QAV16824.1"/>
    </source>
</evidence>
<dbReference type="InterPro" id="IPR004919">
    <property type="entry name" value="GmrSD_N"/>
</dbReference>
<dbReference type="Pfam" id="PF04326">
    <property type="entry name" value="SLFN_AlbA_2"/>
    <property type="match status" value="1"/>
</dbReference>
<dbReference type="KEGG" id="pchi:PC41400_03635"/>
<feature type="domain" description="Schlafen AlbA-2" evidence="2">
    <location>
        <begin position="417"/>
        <end position="568"/>
    </location>
</feature>
<dbReference type="Proteomes" id="UP000288943">
    <property type="component" value="Chromosome"/>
</dbReference>
<accession>A0A410WR71</accession>
<organism evidence="3 4">
    <name type="scientific">Paenibacillus chitinolyticus</name>
    <dbReference type="NCBI Taxonomy" id="79263"/>
    <lineage>
        <taxon>Bacteria</taxon>
        <taxon>Bacillati</taxon>
        <taxon>Bacillota</taxon>
        <taxon>Bacilli</taxon>
        <taxon>Bacillales</taxon>
        <taxon>Paenibacillaceae</taxon>
        <taxon>Paenibacillus</taxon>
    </lineage>
</organism>
<name>A0A410WR71_9BACL</name>
<dbReference type="EMBL" id="CP026520">
    <property type="protein sequence ID" value="QAV16824.1"/>
    <property type="molecule type" value="Genomic_DNA"/>
</dbReference>
<dbReference type="PANTHER" id="PTHR39639:SF1">
    <property type="entry name" value="DUF262 DOMAIN-CONTAINING PROTEIN"/>
    <property type="match status" value="1"/>
</dbReference>
<dbReference type="Pfam" id="PF03235">
    <property type="entry name" value="GmrSD_N"/>
    <property type="match status" value="1"/>
</dbReference>
<dbReference type="AlphaFoldDB" id="A0A410WR71"/>
<dbReference type="InterPro" id="IPR007421">
    <property type="entry name" value="Schlafen_AlbA_2_dom"/>
</dbReference>
<dbReference type="PANTHER" id="PTHR39639">
    <property type="entry name" value="CHROMOSOME 16, WHOLE GENOME SHOTGUN SEQUENCE"/>
    <property type="match status" value="1"/>
</dbReference>
<sequence length="587" mass="68005">MGGRNILYRVTSFKIRQLYQLFQDGKLFVNRRYQRNLVWPEKDKKYLVDSVFRMYPIPAIMLNMSEGEVYEVIDGIQRLHSLFEYIEGKFGFERGDDFIFFKDYSDSCDSDSSRKYISEAESQIFLNAQVPIALCEYKDDSDVDNIFLRINSYGISLNPQEIRQAGKKTAFSSLIKKIGLILRNDMISDQLFSSESIGFIEEIKRNTLGYETNIEKSFWCNHQLFSLNDIKRSEDEEIISDVILSIVLEKQYPAGRAELNNYYGVGEIDKTIKIDQEIKNYGADKLVQEVVGVFNHIAYMCREELEPQSISLRELLNGKSKEESLEAFYSICLVFHELLYKNGKKPSDYKEICIALKNLTNRLSYENDLSKSRELNVNQCKGLVETYFRPTDQTPFYTTSTELEQLIRNSTLEKPEYDFKQGMYHLGPNERKFNKGMYDTIYCTLASLANLGKNRTGYLFVGIADKEKDTAQIEKLDRISVSRINNFGVVGLEREALLYGSSLDNYVSMIIQGIRNSDLPERLKTQVNSTIEPIKFKEKTVLRITVRCGENPVWYQGKLYIRDGFSNYRGVSSSESEYIDSVYSLFK</sequence>
<proteinExistence type="predicted"/>
<dbReference type="InterPro" id="IPR038461">
    <property type="entry name" value="Schlafen_AlbA_2_dom_sf"/>
</dbReference>
<evidence type="ECO:0000259" key="2">
    <source>
        <dbReference type="Pfam" id="PF04326"/>
    </source>
</evidence>
<feature type="domain" description="GmrSD restriction endonucleases N-terminal" evidence="1">
    <location>
        <begin position="19"/>
        <end position="165"/>
    </location>
</feature>
<dbReference type="OrthoDB" id="9770340at2"/>
<evidence type="ECO:0000313" key="4">
    <source>
        <dbReference type="Proteomes" id="UP000288943"/>
    </source>
</evidence>
<evidence type="ECO:0000259" key="1">
    <source>
        <dbReference type="Pfam" id="PF03235"/>
    </source>
</evidence>
<protein>
    <submittedName>
        <fullName evidence="3">DUF262 domain-containing protein</fullName>
    </submittedName>
</protein>
<reference evidence="3 4" key="1">
    <citation type="submission" date="2018-01" db="EMBL/GenBank/DDBJ databases">
        <title>The whole genome sequencing and assembly of Paenibacillus chitinolyticus KCCM 41400 strain.</title>
        <authorList>
            <person name="Kim J.-Y."/>
            <person name="Park M.-K."/>
            <person name="Lee Y.-J."/>
            <person name="Yi H."/>
            <person name="Bahn Y.-S."/>
            <person name="Kim J.F."/>
            <person name="Lee D.-W."/>
        </authorList>
    </citation>
    <scope>NUCLEOTIDE SEQUENCE [LARGE SCALE GENOMIC DNA]</scope>
    <source>
        <strain evidence="3 4">KCCM 41400</strain>
    </source>
</reference>
<dbReference type="Gene3D" id="3.30.950.30">
    <property type="entry name" value="Schlafen, AAA domain"/>
    <property type="match status" value="1"/>
</dbReference>
<gene>
    <name evidence="3" type="ORF">PC41400_03635</name>
</gene>